<dbReference type="PANTHER" id="PTHR23351:SF24">
    <property type="entry name" value="ACTIVATING TRANSCRIPTION FACTOR 3-RELATED"/>
    <property type="match status" value="1"/>
</dbReference>
<feature type="coiled-coil region" evidence="4">
    <location>
        <begin position="215"/>
        <end position="242"/>
    </location>
</feature>
<evidence type="ECO:0000256" key="3">
    <source>
        <dbReference type="ARBA" id="ARBA00023163"/>
    </source>
</evidence>
<dbReference type="SUPFAM" id="SSF57959">
    <property type="entry name" value="Leucine zipper domain"/>
    <property type="match status" value="1"/>
</dbReference>
<evidence type="ECO:0000256" key="2">
    <source>
        <dbReference type="ARBA" id="ARBA00023125"/>
    </source>
</evidence>
<dbReference type="InterPro" id="IPR046347">
    <property type="entry name" value="bZIP_sf"/>
</dbReference>
<dbReference type="EMBL" id="JAODUO010000438">
    <property type="protein sequence ID" value="KAK2180549.1"/>
    <property type="molecule type" value="Genomic_DNA"/>
</dbReference>
<organism evidence="6 7">
    <name type="scientific">Ridgeia piscesae</name>
    <name type="common">Tubeworm</name>
    <dbReference type="NCBI Taxonomy" id="27915"/>
    <lineage>
        <taxon>Eukaryota</taxon>
        <taxon>Metazoa</taxon>
        <taxon>Spiralia</taxon>
        <taxon>Lophotrochozoa</taxon>
        <taxon>Annelida</taxon>
        <taxon>Polychaeta</taxon>
        <taxon>Sedentaria</taxon>
        <taxon>Canalipalpata</taxon>
        <taxon>Sabellida</taxon>
        <taxon>Siboglinidae</taxon>
        <taxon>Ridgeia</taxon>
    </lineage>
</organism>
<dbReference type="PROSITE" id="PS50217">
    <property type="entry name" value="BZIP"/>
    <property type="match status" value="1"/>
</dbReference>
<gene>
    <name evidence="6" type="ORF">NP493_438g00009</name>
</gene>
<dbReference type="AlphaFoldDB" id="A0AAD9NV25"/>
<dbReference type="GO" id="GO:0000981">
    <property type="term" value="F:DNA-binding transcription factor activity, RNA polymerase II-specific"/>
    <property type="evidence" value="ECO:0007669"/>
    <property type="project" value="TreeGrafter"/>
</dbReference>
<dbReference type="GO" id="GO:0000978">
    <property type="term" value="F:RNA polymerase II cis-regulatory region sequence-specific DNA binding"/>
    <property type="evidence" value="ECO:0007669"/>
    <property type="project" value="TreeGrafter"/>
</dbReference>
<dbReference type="SMART" id="SM00338">
    <property type="entry name" value="BRLZ"/>
    <property type="match status" value="1"/>
</dbReference>
<dbReference type="Gene3D" id="1.20.5.170">
    <property type="match status" value="1"/>
</dbReference>
<dbReference type="Pfam" id="PF07716">
    <property type="entry name" value="bZIP_2"/>
    <property type="match status" value="1"/>
</dbReference>
<reference evidence="6" key="1">
    <citation type="journal article" date="2023" name="Mol. Biol. Evol.">
        <title>Third-Generation Sequencing Reveals the Adaptive Role of the Epigenome in Three Deep-Sea Polychaetes.</title>
        <authorList>
            <person name="Perez M."/>
            <person name="Aroh O."/>
            <person name="Sun Y."/>
            <person name="Lan Y."/>
            <person name="Juniper S.K."/>
            <person name="Young C.R."/>
            <person name="Angers B."/>
            <person name="Qian P.Y."/>
        </authorList>
    </citation>
    <scope>NUCLEOTIDE SEQUENCE</scope>
    <source>
        <strain evidence="6">R07B-5</strain>
    </source>
</reference>
<comment type="caution">
    <text evidence="6">The sequence shown here is derived from an EMBL/GenBank/DDBJ whole genome shotgun (WGS) entry which is preliminary data.</text>
</comment>
<sequence length="277" mass="31484">MTPLSEATQHLRDASRPCQMQAVPTLELLSMDELNSLDMDEDFADLNLDMYLNQPETSGSSSSDGASCCAVRQNLKTHIQRKRRERGELKELTALTNCDQDEAAGAESTAGESVAPRCPYFEFHNHLTCVDDTTRVAPVWATIRLTSCLHRDTQYLSTPASSYGNQTAVLMSPDEYEKRLRRRQQNRRAARKFREKKKMHAQGIIQDYRRLQIDNGRLQRYVTELQRQKAELEEIVMQHSATCQLVCPPTSLPAASDFSNIDLSNMDGSYLQELQFC</sequence>
<evidence type="ECO:0000256" key="4">
    <source>
        <dbReference type="SAM" id="Coils"/>
    </source>
</evidence>
<keyword evidence="4" id="KW-0175">Coiled coil</keyword>
<evidence type="ECO:0000259" key="5">
    <source>
        <dbReference type="PROSITE" id="PS50217"/>
    </source>
</evidence>
<dbReference type="PROSITE" id="PS00036">
    <property type="entry name" value="BZIP_BASIC"/>
    <property type="match status" value="1"/>
</dbReference>
<dbReference type="GO" id="GO:0005634">
    <property type="term" value="C:nucleus"/>
    <property type="evidence" value="ECO:0007669"/>
    <property type="project" value="TreeGrafter"/>
</dbReference>
<dbReference type="PRINTS" id="PR00042">
    <property type="entry name" value="LEUZIPPRFOS"/>
</dbReference>
<dbReference type="InterPro" id="IPR004827">
    <property type="entry name" value="bZIP"/>
</dbReference>
<protein>
    <recommendedName>
        <fullName evidence="5">BZIP domain-containing protein</fullName>
    </recommendedName>
</protein>
<feature type="domain" description="BZIP" evidence="5">
    <location>
        <begin position="176"/>
        <end position="239"/>
    </location>
</feature>
<keyword evidence="7" id="KW-1185">Reference proteome</keyword>
<proteinExistence type="predicted"/>
<accession>A0AAD9NV25</accession>
<keyword evidence="1" id="KW-0805">Transcription regulation</keyword>
<name>A0AAD9NV25_RIDPI</name>
<evidence type="ECO:0000313" key="6">
    <source>
        <dbReference type="EMBL" id="KAK2180549.1"/>
    </source>
</evidence>
<dbReference type="Proteomes" id="UP001209878">
    <property type="component" value="Unassembled WGS sequence"/>
</dbReference>
<evidence type="ECO:0000313" key="7">
    <source>
        <dbReference type="Proteomes" id="UP001209878"/>
    </source>
</evidence>
<dbReference type="InterPro" id="IPR000837">
    <property type="entry name" value="AP-1"/>
</dbReference>
<keyword evidence="2" id="KW-0238">DNA-binding</keyword>
<keyword evidence="3" id="KW-0804">Transcription</keyword>
<evidence type="ECO:0000256" key="1">
    <source>
        <dbReference type="ARBA" id="ARBA00023015"/>
    </source>
</evidence>
<dbReference type="PANTHER" id="PTHR23351">
    <property type="entry name" value="FOS TRANSCRIPTION FACTOR-RELATED"/>
    <property type="match status" value="1"/>
</dbReference>